<evidence type="ECO:0000313" key="2">
    <source>
        <dbReference type="Proteomes" id="UP000215896"/>
    </source>
</evidence>
<reference evidence="1 2" key="1">
    <citation type="submission" date="2017-07" db="EMBL/GenBank/DDBJ databases">
        <title>Draft whole genome sequences of clinical Proprionibacteriaceae strains.</title>
        <authorList>
            <person name="Bernier A.-M."/>
            <person name="Bernard K."/>
            <person name="Domingo M.-C."/>
        </authorList>
    </citation>
    <scope>NUCLEOTIDE SEQUENCE [LARGE SCALE GENOMIC DNA]</scope>
    <source>
        <strain evidence="1 2">NML 030167</strain>
    </source>
</reference>
<accession>A0A255G5I5</accession>
<organism evidence="1 2">
    <name type="scientific">Enemella evansiae</name>
    <dbReference type="NCBI Taxonomy" id="2016499"/>
    <lineage>
        <taxon>Bacteria</taxon>
        <taxon>Bacillati</taxon>
        <taxon>Actinomycetota</taxon>
        <taxon>Actinomycetes</taxon>
        <taxon>Propionibacteriales</taxon>
        <taxon>Propionibacteriaceae</taxon>
        <taxon>Enemella</taxon>
    </lineage>
</organism>
<dbReference type="Proteomes" id="UP000215896">
    <property type="component" value="Unassembled WGS sequence"/>
</dbReference>
<dbReference type="EMBL" id="NMVO01000017">
    <property type="protein sequence ID" value="OYO09463.1"/>
    <property type="molecule type" value="Genomic_DNA"/>
</dbReference>
<sequence length="143" mass="14855">MSGTIPPLGDPIGSRNIKVGGNSYDLDLYPLRRGEGVVTLNARVRYTSVTGSPSKELLSASGAFNEVTGETNGFTLIDAANKKLYRPAKGQSDRSLCAPQMPSSAKTGDELYVSCVFGAPPPGVTTVAVGASRFGSFDNVPLG</sequence>
<dbReference type="AlphaFoldDB" id="A0A255G5I5"/>
<keyword evidence="2" id="KW-1185">Reference proteome</keyword>
<proteinExistence type="predicted"/>
<protein>
    <submittedName>
        <fullName evidence="1">Uncharacterized protein</fullName>
    </submittedName>
</protein>
<gene>
    <name evidence="1" type="ORF">CGZ94_17440</name>
</gene>
<name>A0A255G5I5_9ACTN</name>
<evidence type="ECO:0000313" key="1">
    <source>
        <dbReference type="EMBL" id="OYO09463.1"/>
    </source>
</evidence>
<comment type="caution">
    <text evidence="1">The sequence shown here is derived from an EMBL/GenBank/DDBJ whole genome shotgun (WGS) entry which is preliminary data.</text>
</comment>